<keyword evidence="3" id="KW-1185">Reference proteome</keyword>
<evidence type="ECO:0000313" key="3">
    <source>
        <dbReference type="Proteomes" id="UP001596122"/>
    </source>
</evidence>
<comment type="caution">
    <text evidence="2">The sequence shown here is derived from an EMBL/GenBank/DDBJ whole genome shotgun (WGS) entry which is preliminary data.</text>
</comment>
<dbReference type="PANTHER" id="PTHR37308">
    <property type="entry name" value="INTEGRAL MEMBRANE PROTEIN"/>
    <property type="match status" value="1"/>
</dbReference>
<feature type="transmembrane region" description="Helical" evidence="1">
    <location>
        <begin position="90"/>
        <end position="112"/>
    </location>
</feature>
<name>A0ABW0GQ76_9MICO</name>
<gene>
    <name evidence="2" type="ORF">ACFPJ6_11680</name>
</gene>
<dbReference type="RefSeq" id="WP_340269339.1">
    <property type="nucleotide sequence ID" value="NZ_JBBEOG010000004.1"/>
</dbReference>
<protein>
    <submittedName>
        <fullName evidence="2">DUF368 domain-containing protein</fullName>
    </submittedName>
</protein>
<dbReference type="InterPro" id="IPR007163">
    <property type="entry name" value="VCA0040-like"/>
</dbReference>
<sequence>MSGPRPHPSLRGGRTDLPYGARLPGYLVAGGLIGAAEVVPGVSGGTLALVVGVYDRLITGADHVVRAATAPVRRGAGAAREELRRVHWSVLLPVGVGMVAAVLLGAAAIEPLLEDHPVGMRALFFGFIAASVAVPLRMSGGLRRARDWAVLVGAAAAAAVLTGLPPGEVTAPALPLVALAAAVAVCALVLPGVSGSFFLLSVGLYDSTIAAVNDRDLVYLGAFFVGAVLGLASFVRVVRWLLHAHRHVTLVAMAGLMIGSLRALWPWQDADRGLLAPTDGVTGVLGVVAVAAVGAIVVAGLSALDARLSRQAAATGLEPPVH</sequence>
<organism evidence="2 3">
    <name type="scientific">Aquipuribacter nitratireducens</name>
    <dbReference type="NCBI Taxonomy" id="650104"/>
    <lineage>
        <taxon>Bacteria</taxon>
        <taxon>Bacillati</taxon>
        <taxon>Actinomycetota</taxon>
        <taxon>Actinomycetes</taxon>
        <taxon>Micrococcales</taxon>
        <taxon>Intrasporangiaceae</taxon>
        <taxon>Aquipuribacter</taxon>
    </lineage>
</organism>
<proteinExistence type="predicted"/>
<accession>A0ABW0GQ76</accession>
<keyword evidence="1" id="KW-0812">Transmembrane</keyword>
<feature type="transmembrane region" description="Helical" evidence="1">
    <location>
        <begin position="219"/>
        <end position="238"/>
    </location>
</feature>
<dbReference type="EMBL" id="JBHSLD010000009">
    <property type="protein sequence ID" value="MFC5381454.1"/>
    <property type="molecule type" value="Genomic_DNA"/>
</dbReference>
<keyword evidence="1" id="KW-1133">Transmembrane helix</keyword>
<feature type="transmembrane region" description="Helical" evidence="1">
    <location>
        <begin position="118"/>
        <end position="136"/>
    </location>
</feature>
<dbReference type="PANTHER" id="PTHR37308:SF1">
    <property type="entry name" value="POLYPRENYL-PHOSPHATE TRANSPORTER"/>
    <property type="match status" value="1"/>
</dbReference>
<keyword evidence="1" id="KW-0472">Membrane</keyword>
<feature type="transmembrane region" description="Helical" evidence="1">
    <location>
        <begin position="148"/>
        <end position="167"/>
    </location>
</feature>
<dbReference type="Proteomes" id="UP001596122">
    <property type="component" value="Unassembled WGS sequence"/>
</dbReference>
<feature type="transmembrane region" description="Helical" evidence="1">
    <location>
        <begin position="280"/>
        <end position="304"/>
    </location>
</feature>
<dbReference type="Pfam" id="PF04018">
    <property type="entry name" value="VCA0040-like"/>
    <property type="match status" value="1"/>
</dbReference>
<evidence type="ECO:0000256" key="1">
    <source>
        <dbReference type="SAM" id="Phobius"/>
    </source>
</evidence>
<evidence type="ECO:0000313" key="2">
    <source>
        <dbReference type="EMBL" id="MFC5381454.1"/>
    </source>
</evidence>
<reference evidence="3" key="1">
    <citation type="journal article" date="2019" name="Int. J. Syst. Evol. Microbiol.">
        <title>The Global Catalogue of Microorganisms (GCM) 10K type strain sequencing project: providing services to taxonomists for standard genome sequencing and annotation.</title>
        <authorList>
            <consortium name="The Broad Institute Genomics Platform"/>
            <consortium name="The Broad Institute Genome Sequencing Center for Infectious Disease"/>
            <person name="Wu L."/>
            <person name="Ma J."/>
        </authorList>
    </citation>
    <scope>NUCLEOTIDE SEQUENCE [LARGE SCALE GENOMIC DNA]</scope>
    <source>
        <strain evidence="3">CCUG 43114</strain>
    </source>
</reference>